<organism evidence="5 6">
    <name type="scientific">Marseilla massiliensis</name>
    <dbReference type="NCBI Taxonomy" id="1841864"/>
    <lineage>
        <taxon>Bacteria</taxon>
        <taxon>Pseudomonadati</taxon>
        <taxon>Bacteroidota</taxon>
        <taxon>Bacteroidia</taxon>
        <taxon>Bacteroidales</taxon>
        <taxon>Prevotellaceae</taxon>
        <taxon>Marseilla</taxon>
    </lineage>
</organism>
<reference evidence="5 6" key="1">
    <citation type="journal article" date="2021" name="Sci. Rep.">
        <title>The distribution of antibiotic resistance genes in chicken gut microbiota commensals.</title>
        <authorList>
            <person name="Juricova H."/>
            <person name="Matiasovicova J."/>
            <person name="Kubasova T."/>
            <person name="Cejkova D."/>
            <person name="Rychlik I."/>
        </authorList>
    </citation>
    <scope>NUCLEOTIDE SEQUENCE [LARGE SCALE GENOMIC DNA]</scope>
    <source>
        <strain evidence="5 6">An819</strain>
    </source>
</reference>
<dbReference type="PANTHER" id="PTHR42970">
    <property type="entry name" value="PECTATE LYASE C-RELATED"/>
    <property type="match status" value="1"/>
</dbReference>
<accession>A0A938WJ56</accession>
<dbReference type="InterPro" id="IPR012334">
    <property type="entry name" value="Pectin_lyas_fold"/>
</dbReference>
<dbReference type="GO" id="GO:0046872">
    <property type="term" value="F:metal ion binding"/>
    <property type="evidence" value="ECO:0007669"/>
    <property type="project" value="UniProtKB-KW"/>
</dbReference>
<keyword evidence="6" id="KW-1185">Reference proteome</keyword>
<proteinExistence type="predicted"/>
<keyword evidence="2" id="KW-0325">Glycoprotein</keyword>
<evidence type="ECO:0000313" key="5">
    <source>
        <dbReference type="EMBL" id="MBM6660156.1"/>
    </source>
</evidence>
<feature type="compositionally biased region" description="Basic and acidic residues" evidence="3">
    <location>
        <begin position="312"/>
        <end position="329"/>
    </location>
</feature>
<feature type="region of interest" description="Disordered" evidence="3">
    <location>
        <begin position="297"/>
        <end position="329"/>
    </location>
</feature>
<evidence type="ECO:0000256" key="1">
    <source>
        <dbReference type="ARBA" id="ARBA00022723"/>
    </source>
</evidence>
<comment type="caution">
    <text evidence="5">The sequence shown here is derived from an EMBL/GenBank/DDBJ whole genome shotgun (WGS) entry which is preliminary data.</text>
</comment>
<feature type="chain" id="PRO_5037597990" evidence="4">
    <location>
        <begin position="27"/>
        <end position="593"/>
    </location>
</feature>
<dbReference type="SUPFAM" id="SSF51126">
    <property type="entry name" value="Pectin lyase-like"/>
    <property type="match status" value="1"/>
</dbReference>
<dbReference type="InterPro" id="IPR011050">
    <property type="entry name" value="Pectin_lyase_fold/virulence"/>
</dbReference>
<evidence type="ECO:0000256" key="2">
    <source>
        <dbReference type="ARBA" id="ARBA00023180"/>
    </source>
</evidence>
<dbReference type="InterPro" id="IPR052063">
    <property type="entry name" value="Polysaccharide_Lyase_1"/>
</dbReference>
<protein>
    <submittedName>
        <fullName evidence="5">Uncharacterized protein</fullName>
    </submittedName>
</protein>
<sequence>MEATCIRKAAAVLAVLSSFFNINSSAQVPAFPGADGYGRYTQGGRGGTVYYVTTLDDSDEQGTHVYGAIWGGLGASFYHNMLAHHGSRTPRFGTGDHNDRPDLHMVDMRNCVNYNYAGNGCYGAEGMHINLVNNYYKWGPATETASCRNKLIAPGYATHSDGVTAIWSKYYLDGNVVTGNSNVTADNWLGVSFKGNSSMENGMVTAADLKSDTAMGQIPEFHQHTADMAYDKVLRYVGCSKSRDSYDARIIEEAATGTALFRGSKGGLPGLIDTVEDLRPDDAADDWSPWPELAQAEAPQDTDGDGMPDAWEQEHGLDPDNADDGNRRGNDGYTMLDVYLASLVADITEGQYEGAGLMGVPGEPYTTYDYSTTDSVAWPMGSNSDTQTASISGNGNVAEATYTKGEGLEYSSKTTTYNDITFTTFTPTEESKTPSDAAYVDYGVKPGDGASIVLSNITFDAIRIGTGGTAIDIAWIDGNGTETTLAKGIKPVRNDNSEEYKKHTIELSEVKREHTAGMSTLRFYLYNYAPGKGIGLANVALGINAEGGTNAMMPPAISQPNGATEPQHYDLAGRRVSPDTKGIVIVNGKKVIR</sequence>
<evidence type="ECO:0000256" key="4">
    <source>
        <dbReference type="SAM" id="SignalP"/>
    </source>
</evidence>
<keyword evidence="4" id="KW-0732">Signal</keyword>
<evidence type="ECO:0000313" key="6">
    <source>
        <dbReference type="Proteomes" id="UP000764045"/>
    </source>
</evidence>
<dbReference type="Gene3D" id="2.160.20.10">
    <property type="entry name" value="Single-stranded right-handed beta-helix, Pectin lyase-like"/>
    <property type="match status" value="2"/>
</dbReference>
<evidence type="ECO:0000256" key="3">
    <source>
        <dbReference type="SAM" id="MobiDB-lite"/>
    </source>
</evidence>
<dbReference type="PANTHER" id="PTHR42970:SF1">
    <property type="entry name" value="PECTATE LYASE C-RELATED"/>
    <property type="match status" value="1"/>
</dbReference>
<dbReference type="Proteomes" id="UP000764045">
    <property type="component" value="Unassembled WGS sequence"/>
</dbReference>
<name>A0A938WJ56_9BACT</name>
<dbReference type="AlphaFoldDB" id="A0A938WJ56"/>
<dbReference type="RefSeq" id="WP_205106660.1">
    <property type="nucleotide sequence ID" value="NZ_JACJJL010000001.1"/>
</dbReference>
<feature type="signal peptide" evidence="4">
    <location>
        <begin position="1"/>
        <end position="26"/>
    </location>
</feature>
<gene>
    <name evidence="5" type="ORF">H6B30_00035</name>
</gene>
<dbReference type="EMBL" id="JACJJL010000001">
    <property type="protein sequence ID" value="MBM6660156.1"/>
    <property type="molecule type" value="Genomic_DNA"/>
</dbReference>
<keyword evidence="1" id="KW-0479">Metal-binding</keyword>